<name>A0A955LFT7_UNCKA</name>
<evidence type="ECO:0000256" key="2">
    <source>
        <dbReference type="SAM" id="Phobius"/>
    </source>
</evidence>
<dbReference type="InterPro" id="IPR023365">
    <property type="entry name" value="Sortase_dom-sf"/>
</dbReference>
<dbReference type="Gene3D" id="2.40.260.10">
    <property type="entry name" value="Sortase"/>
    <property type="match status" value="1"/>
</dbReference>
<gene>
    <name evidence="3" type="ORF">KC571_00525</name>
</gene>
<dbReference type="SUPFAM" id="SSF63817">
    <property type="entry name" value="Sortase"/>
    <property type="match status" value="1"/>
</dbReference>
<keyword evidence="2" id="KW-0472">Membrane</keyword>
<evidence type="ECO:0000256" key="1">
    <source>
        <dbReference type="ARBA" id="ARBA00022801"/>
    </source>
</evidence>
<keyword evidence="2" id="KW-1133">Transmembrane helix</keyword>
<reference evidence="3" key="1">
    <citation type="submission" date="2020-04" db="EMBL/GenBank/DDBJ databases">
        <authorList>
            <person name="Zhang T."/>
        </authorList>
    </citation>
    <scope>NUCLEOTIDE SEQUENCE</scope>
    <source>
        <strain evidence="3">HKST-UBA01</strain>
    </source>
</reference>
<sequence>MRNIPIPNIAKRTSGVVLLLISGAMFIYLGWFYFIMPRLIVNDKDTLASAFDRETYLSLSERYGVYSHINDGQSGIIIGGVLYPFGNNGNDSSSGPSVLSASADKPSEVTLSIPELNIHNAAVQIDVDGTNEGIYQTVLRRAVAHFANTAYPGQKGNTFFFGHSKIPILAGSDYESIFTNLPRIKNGAIVEVKTSNAKYRYRVNYTAVLSPKDVFILNQPKEERLLTLMTCIPPGFGSNRYVAVANLVGVEGLTNV</sequence>
<protein>
    <submittedName>
        <fullName evidence="3">Sortase</fullName>
    </submittedName>
</protein>
<keyword evidence="2" id="KW-0812">Transmembrane</keyword>
<dbReference type="InterPro" id="IPR005754">
    <property type="entry name" value="Sortase"/>
</dbReference>
<dbReference type="Proteomes" id="UP000701698">
    <property type="component" value="Unassembled WGS sequence"/>
</dbReference>
<evidence type="ECO:0000313" key="3">
    <source>
        <dbReference type="EMBL" id="MCA9389867.1"/>
    </source>
</evidence>
<reference evidence="3" key="2">
    <citation type="journal article" date="2021" name="Microbiome">
        <title>Successional dynamics and alternative stable states in a saline activated sludge microbial community over 9 years.</title>
        <authorList>
            <person name="Wang Y."/>
            <person name="Ye J."/>
            <person name="Ju F."/>
            <person name="Liu L."/>
            <person name="Boyd J.A."/>
            <person name="Deng Y."/>
            <person name="Parks D.H."/>
            <person name="Jiang X."/>
            <person name="Yin X."/>
            <person name="Woodcroft B.J."/>
            <person name="Tyson G.W."/>
            <person name="Hugenholtz P."/>
            <person name="Polz M.F."/>
            <person name="Zhang T."/>
        </authorList>
    </citation>
    <scope>NUCLEOTIDE SEQUENCE</scope>
    <source>
        <strain evidence="3">HKST-UBA01</strain>
    </source>
</reference>
<keyword evidence="1" id="KW-0378">Hydrolase</keyword>
<accession>A0A955LFT7</accession>
<dbReference type="GO" id="GO:0016787">
    <property type="term" value="F:hydrolase activity"/>
    <property type="evidence" value="ECO:0007669"/>
    <property type="project" value="UniProtKB-KW"/>
</dbReference>
<dbReference type="AlphaFoldDB" id="A0A955LFT7"/>
<comment type="caution">
    <text evidence="3">The sequence shown here is derived from an EMBL/GenBank/DDBJ whole genome shotgun (WGS) entry which is preliminary data.</text>
</comment>
<organism evidence="3 4">
    <name type="scientific">candidate division WWE3 bacterium</name>
    <dbReference type="NCBI Taxonomy" id="2053526"/>
    <lineage>
        <taxon>Bacteria</taxon>
        <taxon>Katanobacteria</taxon>
    </lineage>
</organism>
<dbReference type="EMBL" id="JAGQKX010000007">
    <property type="protein sequence ID" value="MCA9389867.1"/>
    <property type="molecule type" value="Genomic_DNA"/>
</dbReference>
<evidence type="ECO:0000313" key="4">
    <source>
        <dbReference type="Proteomes" id="UP000701698"/>
    </source>
</evidence>
<dbReference type="Pfam" id="PF04203">
    <property type="entry name" value="Sortase"/>
    <property type="match status" value="1"/>
</dbReference>
<feature type="transmembrane region" description="Helical" evidence="2">
    <location>
        <begin position="12"/>
        <end position="34"/>
    </location>
</feature>
<dbReference type="NCBIfam" id="TIGR01076">
    <property type="entry name" value="sortase_fam"/>
    <property type="match status" value="1"/>
</dbReference>
<proteinExistence type="predicted"/>